<proteinExistence type="predicted"/>
<dbReference type="EMBL" id="MU155387">
    <property type="protein sequence ID" value="KAF9474291.1"/>
    <property type="molecule type" value="Genomic_DNA"/>
</dbReference>
<dbReference type="InterPro" id="IPR014710">
    <property type="entry name" value="RmlC-like_jellyroll"/>
</dbReference>
<evidence type="ECO:0000313" key="1">
    <source>
        <dbReference type="EMBL" id="KAF9474291.1"/>
    </source>
</evidence>
<dbReference type="AlphaFoldDB" id="A0A9P6CP65"/>
<evidence type="ECO:0000313" key="2">
    <source>
        <dbReference type="Proteomes" id="UP000807469"/>
    </source>
</evidence>
<organism evidence="1 2">
    <name type="scientific">Pholiota conissans</name>
    <dbReference type="NCBI Taxonomy" id="109636"/>
    <lineage>
        <taxon>Eukaryota</taxon>
        <taxon>Fungi</taxon>
        <taxon>Dikarya</taxon>
        <taxon>Basidiomycota</taxon>
        <taxon>Agaricomycotina</taxon>
        <taxon>Agaricomycetes</taxon>
        <taxon>Agaricomycetidae</taxon>
        <taxon>Agaricales</taxon>
        <taxon>Agaricineae</taxon>
        <taxon>Strophariaceae</taxon>
        <taxon>Pholiota</taxon>
    </lineage>
</organism>
<name>A0A9P6CP65_9AGAR</name>
<dbReference type="OrthoDB" id="504210at2759"/>
<protein>
    <submittedName>
        <fullName evidence="1">Uncharacterized protein</fullName>
    </submittedName>
</protein>
<dbReference type="Gene3D" id="2.60.120.10">
    <property type="entry name" value="Jelly Rolls"/>
    <property type="match status" value="1"/>
</dbReference>
<dbReference type="Proteomes" id="UP000807469">
    <property type="component" value="Unassembled WGS sequence"/>
</dbReference>
<reference evidence="1" key="1">
    <citation type="submission" date="2020-11" db="EMBL/GenBank/DDBJ databases">
        <authorList>
            <consortium name="DOE Joint Genome Institute"/>
            <person name="Ahrendt S."/>
            <person name="Riley R."/>
            <person name="Andreopoulos W."/>
            <person name="Labutti K."/>
            <person name="Pangilinan J."/>
            <person name="Ruiz-Duenas F.J."/>
            <person name="Barrasa J.M."/>
            <person name="Sanchez-Garcia M."/>
            <person name="Camarero S."/>
            <person name="Miyauchi S."/>
            <person name="Serrano A."/>
            <person name="Linde D."/>
            <person name="Babiker R."/>
            <person name="Drula E."/>
            <person name="Ayuso-Fernandez I."/>
            <person name="Pacheco R."/>
            <person name="Padilla G."/>
            <person name="Ferreira P."/>
            <person name="Barriuso J."/>
            <person name="Kellner H."/>
            <person name="Castanera R."/>
            <person name="Alfaro M."/>
            <person name="Ramirez L."/>
            <person name="Pisabarro A.G."/>
            <person name="Kuo A."/>
            <person name="Tritt A."/>
            <person name="Lipzen A."/>
            <person name="He G."/>
            <person name="Yan M."/>
            <person name="Ng V."/>
            <person name="Cullen D."/>
            <person name="Martin F."/>
            <person name="Rosso M.-N."/>
            <person name="Henrissat B."/>
            <person name="Hibbett D."/>
            <person name="Martinez A.T."/>
            <person name="Grigoriev I.V."/>
        </authorList>
    </citation>
    <scope>NUCLEOTIDE SEQUENCE</scope>
    <source>
        <strain evidence="1">CIRM-BRFM 674</strain>
    </source>
</reference>
<comment type="caution">
    <text evidence="1">The sequence shown here is derived from an EMBL/GenBank/DDBJ whole genome shotgun (WGS) entry which is preliminary data.</text>
</comment>
<dbReference type="InterPro" id="IPR011051">
    <property type="entry name" value="RmlC_Cupin_sf"/>
</dbReference>
<keyword evidence="2" id="KW-1185">Reference proteome</keyword>
<gene>
    <name evidence="1" type="ORF">BDN70DRAFT_884995</name>
</gene>
<dbReference type="SUPFAM" id="SSF51182">
    <property type="entry name" value="RmlC-like cupins"/>
    <property type="match status" value="1"/>
</dbReference>
<sequence>MVQSATPDAIPETIEIGKGMTMTFLSSPTQVLFHATPGCERLIVPPHWHPKHGEYHRVVKGRVSITRGGVTQIATPEDGELYTPAGVVHSLEGFEGEELIIEERTDPVDPDKETLFRNMFSNGKAEANPLKMMQLFYQHGDSYPALPGGIHALEKALVFVLGGCIAPALGYQPKYKYSKSA</sequence>
<accession>A0A9P6CP65</accession>
<dbReference type="CDD" id="cd02208">
    <property type="entry name" value="cupin_RmlC-like"/>
    <property type="match status" value="1"/>
</dbReference>